<gene>
    <name evidence="7" type="primary">MAT1-2-1</name>
</gene>
<evidence type="ECO:0000313" key="7">
    <source>
        <dbReference type="EMBL" id="AZB52179.1"/>
    </source>
</evidence>
<dbReference type="GO" id="GO:0001228">
    <property type="term" value="F:DNA-binding transcription activator activity, RNA polymerase II-specific"/>
    <property type="evidence" value="ECO:0007669"/>
    <property type="project" value="TreeGrafter"/>
</dbReference>
<dbReference type="SUPFAM" id="SSF47095">
    <property type="entry name" value="HMG-box"/>
    <property type="match status" value="1"/>
</dbReference>
<keyword evidence="4" id="KW-0539">Nucleus</keyword>
<feature type="domain" description="HMG box" evidence="6">
    <location>
        <begin position="126"/>
        <end position="194"/>
    </location>
</feature>
<sequence length="322" mass="35991">MATVPIAMKPEAEPTDSLTELMWQDALRHLESTNNEVLLPINVPDMIGQDNVDQIKTRLGALIGATVVAFVDETIKALRVMRTPAFAGTAVSVASHGEAVKTYKVTVTESFAPRGKPVAPLKAPKVPRPPNAFILYRQHSHPRIKEAYPDFTNNEISIILGKQWKAESEEVKMQFRNMAEKLKKKHAEDHPDYHITPRKPSERKRRTSSRQFSKNTKPAALRDTAASMNITSDVSSPAMLEGMPVGEIDFNPAFEGVPGINAIMTSNSMLENQHYHPKPNAVDLLNHVLNHYHKTALYLQLDPPEGLILEHFEFTDLNSDCF</sequence>
<evidence type="ECO:0000256" key="2">
    <source>
        <dbReference type="ARBA" id="ARBA00023125"/>
    </source>
</evidence>
<feature type="compositionally biased region" description="Basic and acidic residues" evidence="5">
    <location>
        <begin position="182"/>
        <end position="195"/>
    </location>
</feature>
<dbReference type="FunFam" id="1.10.30.10:FF:000041">
    <property type="entry name" value="HMG box family protein"/>
    <property type="match status" value="1"/>
</dbReference>
<dbReference type="EMBL" id="MH401191">
    <property type="protein sequence ID" value="AZB52179.1"/>
    <property type="molecule type" value="Genomic_DNA"/>
</dbReference>
<dbReference type="PROSITE" id="PS50118">
    <property type="entry name" value="HMG_BOX_2"/>
    <property type="match status" value="1"/>
</dbReference>
<dbReference type="InterPro" id="IPR009071">
    <property type="entry name" value="HMG_box_dom"/>
</dbReference>
<evidence type="ECO:0000256" key="3">
    <source>
        <dbReference type="ARBA" id="ARBA00023163"/>
    </source>
</evidence>
<evidence type="ECO:0000256" key="1">
    <source>
        <dbReference type="ARBA" id="ARBA00023015"/>
    </source>
</evidence>
<dbReference type="AlphaFoldDB" id="A0A3G6VE16"/>
<dbReference type="CDD" id="cd01389">
    <property type="entry name" value="HMG-box_ROX1-like"/>
    <property type="match status" value="1"/>
</dbReference>
<dbReference type="GO" id="GO:0000122">
    <property type="term" value="P:negative regulation of transcription by RNA polymerase II"/>
    <property type="evidence" value="ECO:0007669"/>
    <property type="project" value="TreeGrafter"/>
</dbReference>
<dbReference type="InterPro" id="IPR036910">
    <property type="entry name" value="HMG_box_dom_sf"/>
</dbReference>
<keyword evidence="2 4" id="KW-0238">DNA-binding</keyword>
<reference evidence="7" key="1">
    <citation type="journal article" date="2018" name="Stud. Mycol.">
        <title>Evolution of asexual and sexual reproduction in the aspergilli.</title>
        <authorList>
            <person name="Ojeda-Lopez M."/>
            <person name="Chen W."/>
            <person name="Eagle C.E."/>
            <person name="Gutierrez G."/>
            <person name="Jia W.L."/>
            <person name="Swilaiman S.S."/>
            <person name="Huang Z."/>
            <person name="Park H.S."/>
            <person name="Yu J.H."/>
            <person name="Canovas D."/>
            <person name="Dyer P.S."/>
        </authorList>
    </citation>
    <scope>NUCLEOTIDE SEQUENCE</scope>
    <source>
        <strain evidence="7">50-3</strain>
    </source>
</reference>
<dbReference type="GO" id="GO:0030154">
    <property type="term" value="P:cell differentiation"/>
    <property type="evidence" value="ECO:0007669"/>
    <property type="project" value="TreeGrafter"/>
</dbReference>
<accession>A0A3G6VE16</accession>
<keyword evidence="3" id="KW-0804">Transcription</keyword>
<dbReference type="GO" id="GO:0000978">
    <property type="term" value="F:RNA polymerase II cis-regulatory region sequence-specific DNA binding"/>
    <property type="evidence" value="ECO:0007669"/>
    <property type="project" value="TreeGrafter"/>
</dbReference>
<dbReference type="SMART" id="SM00398">
    <property type="entry name" value="HMG"/>
    <property type="match status" value="1"/>
</dbReference>
<organism evidence="7">
    <name type="scientific">Aspergillus heterothallicus</name>
    <dbReference type="NCBI Taxonomy" id="41742"/>
    <lineage>
        <taxon>Eukaryota</taxon>
        <taxon>Fungi</taxon>
        <taxon>Dikarya</taxon>
        <taxon>Ascomycota</taxon>
        <taxon>Pezizomycotina</taxon>
        <taxon>Eurotiomycetes</taxon>
        <taxon>Eurotiomycetidae</taxon>
        <taxon>Eurotiales</taxon>
        <taxon>Aspergillaceae</taxon>
        <taxon>Aspergillus</taxon>
        <taxon>Aspergillus subgen. Nidulantes</taxon>
    </lineage>
</organism>
<dbReference type="PANTHER" id="PTHR10270">
    <property type="entry name" value="SOX TRANSCRIPTION FACTOR"/>
    <property type="match status" value="1"/>
</dbReference>
<keyword evidence="1" id="KW-0805">Transcription regulation</keyword>
<proteinExistence type="predicted"/>
<feature type="DNA-binding region" description="HMG box" evidence="4">
    <location>
        <begin position="126"/>
        <end position="194"/>
    </location>
</feature>
<dbReference type="Gene3D" id="1.10.30.10">
    <property type="entry name" value="High mobility group box domain"/>
    <property type="match status" value="1"/>
</dbReference>
<evidence type="ECO:0000256" key="4">
    <source>
        <dbReference type="PROSITE-ProRule" id="PRU00267"/>
    </source>
</evidence>
<dbReference type="PANTHER" id="PTHR10270:SF161">
    <property type="entry name" value="SEX-DETERMINING REGION Y PROTEIN"/>
    <property type="match status" value="1"/>
</dbReference>
<evidence type="ECO:0000259" key="6">
    <source>
        <dbReference type="PROSITE" id="PS50118"/>
    </source>
</evidence>
<protein>
    <submittedName>
        <fullName evidence="7">MAT1-2-1</fullName>
    </submittedName>
</protein>
<name>A0A3G6VE16_9EURO</name>
<dbReference type="Pfam" id="PF00505">
    <property type="entry name" value="HMG_box"/>
    <property type="match status" value="1"/>
</dbReference>
<feature type="region of interest" description="Disordered" evidence="5">
    <location>
        <begin position="182"/>
        <end position="223"/>
    </location>
</feature>
<dbReference type="InterPro" id="IPR050140">
    <property type="entry name" value="SRY-related_HMG-box_TF-like"/>
</dbReference>
<dbReference type="GO" id="GO:0005634">
    <property type="term" value="C:nucleus"/>
    <property type="evidence" value="ECO:0007669"/>
    <property type="project" value="UniProtKB-UniRule"/>
</dbReference>
<evidence type="ECO:0000256" key="5">
    <source>
        <dbReference type="SAM" id="MobiDB-lite"/>
    </source>
</evidence>